<evidence type="ECO:0000313" key="2">
    <source>
        <dbReference type="Proteomes" id="UP001234178"/>
    </source>
</evidence>
<sequence>MDAVGQFLEGDDDLKIIIRPTRWPSIDSCAQFDRIPYRKRSPPMRIGLNWTTLSCMSTAPGSLRQRRNCLNVPLGVN</sequence>
<proteinExistence type="predicted"/>
<evidence type="ECO:0000313" key="1">
    <source>
        <dbReference type="EMBL" id="KAK4002636.1"/>
    </source>
</evidence>
<comment type="caution">
    <text evidence="1">The sequence shown here is derived from an EMBL/GenBank/DDBJ whole genome shotgun (WGS) entry which is preliminary data.</text>
</comment>
<dbReference type="Proteomes" id="UP001234178">
    <property type="component" value="Unassembled WGS sequence"/>
</dbReference>
<name>A0ABQ9YPZ2_9CRUS</name>
<organism evidence="1 2">
    <name type="scientific">Daphnia magna</name>
    <dbReference type="NCBI Taxonomy" id="35525"/>
    <lineage>
        <taxon>Eukaryota</taxon>
        <taxon>Metazoa</taxon>
        <taxon>Ecdysozoa</taxon>
        <taxon>Arthropoda</taxon>
        <taxon>Crustacea</taxon>
        <taxon>Branchiopoda</taxon>
        <taxon>Diplostraca</taxon>
        <taxon>Cladocera</taxon>
        <taxon>Anomopoda</taxon>
        <taxon>Daphniidae</taxon>
        <taxon>Daphnia</taxon>
    </lineage>
</organism>
<dbReference type="EMBL" id="JAOYFB010000001">
    <property type="protein sequence ID" value="KAK4002636.1"/>
    <property type="molecule type" value="Genomic_DNA"/>
</dbReference>
<reference evidence="1 2" key="1">
    <citation type="journal article" date="2023" name="Nucleic Acids Res.">
        <title>The hologenome of Daphnia magna reveals possible DNA methylation and microbiome-mediated evolution of the host genome.</title>
        <authorList>
            <person name="Chaturvedi A."/>
            <person name="Li X."/>
            <person name="Dhandapani V."/>
            <person name="Marshall H."/>
            <person name="Kissane S."/>
            <person name="Cuenca-Cambronero M."/>
            <person name="Asole G."/>
            <person name="Calvet F."/>
            <person name="Ruiz-Romero M."/>
            <person name="Marangio P."/>
            <person name="Guigo R."/>
            <person name="Rago D."/>
            <person name="Mirbahai L."/>
            <person name="Eastwood N."/>
            <person name="Colbourne J.K."/>
            <person name="Zhou J."/>
            <person name="Mallon E."/>
            <person name="Orsini L."/>
        </authorList>
    </citation>
    <scope>NUCLEOTIDE SEQUENCE [LARGE SCALE GENOMIC DNA]</scope>
    <source>
        <strain evidence="1">LRV0_1</strain>
    </source>
</reference>
<protein>
    <submittedName>
        <fullName evidence="1">Uncharacterized protein</fullName>
    </submittedName>
</protein>
<gene>
    <name evidence="1" type="ORF">OUZ56_004448</name>
</gene>
<keyword evidence="2" id="KW-1185">Reference proteome</keyword>
<accession>A0ABQ9YPZ2</accession>